<name>A0A4D9CN98_9STRA</name>
<gene>
    <name evidence="1" type="ORF">NSK_008552</name>
</gene>
<organism evidence="1 2">
    <name type="scientific">Nannochloropsis salina CCMP1776</name>
    <dbReference type="NCBI Taxonomy" id="1027361"/>
    <lineage>
        <taxon>Eukaryota</taxon>
        <taxon>Sar</taxon>
        <taxon>Stramenopiles</taxon>
        <taxon>Ochrophyta</taxon>
        <taxon>Eustigmatophyceae</taxon>
        <taxon>Eustigmatales</taxon>
        <taxon>Monodopsidaceae</taxon>
        <taxon>Microchloropsis</taxon>
        <taxon>Microchloropsis salina</taxon>
    </lineage>
</organism>
<sequence length="467" mass="51108">MKTLKKSQAAVSVARQALWNARQPHSEAIFPHVKVWNEEHLIKKFNRVLLEQKPFVIGVMGASVPAGSDTRFNESFSVVWKELMHDTFTMAGVPLVLRSDGMGWTPFQPSYFCVEEMVGPNVDMAVWGFETTEENDGDLEQLIRSSLLLPSQPHILVCSPLGGEALGARTDPAFAPWVVPGTDPYRDSGFSFASHNLTHSFMSLNHLPEYQSQRLHVTGDTADPAGRSSSQGGHRLRAEILAWTYLGFFESALEEVHAFVAANEGDLSPLLPELLPLPPPMHCPPALCEKKCQCATTFEPRIGSGLRDHLVHPRDVPVVTNTGETVADAIKTWHEQTYTSDLAAPDTELVKDMNYLDGKYVFQAGESAGPICFQFTSSMENHVVACSAPKSASLCSGGAVWKVDGQNIGCLDHEAAVATGLPTVKSPCWITDKKIPAGKHSFEVERPVDSNGDKGGLPITISHLIWW</sequence>
<accession>A0A4D9CN98</accession>
<dbReference type="EMBL" id="SDOX01000183">
    <property type="protein sequence ID" value="TFJ79994.1"/>
    <property type="molecule type" value="Genomic_DNA"/>
</dbReference>
<proteinExistence type="predicted"/>
<comment type="caution">
    <text evidence="1">The sequence shown here is derived from an EMBL/GenBank/DDBJ whole genome shotgun (WGS) entry which is preliminary data.</text>
</comment>
<protein>
    <submittedName>
        <fullName evidence="1">Uncharacterized protein</fullName>
    </submittedName>
</protein>
<dbReference type="AlphaFoldDB" id="A0A4D9CN98"/>
<evidence type="ECO:0000313" key="1">
    <source>
        <dbReference type="EMBL" id="TFJ79994.1"/>
    </source>
</evidence>
<keyword evidence="2" id="KW-1185">Reference proteome</keyword>
<dbReference type="Proteomes" id="UP000355283">
    <property type="component" value="Unassembled WGS sequence"/>
</dbReference>
<evidence type="ECO:0000313" key="2">
    <source>
        <dbReference type="Proteomes" id="UP000355283"/>
    </source>
</evidence>
<reference evidence="1 2" key="1">
    <citation type="submission" date="2019-01" db="EMBL/GenBank/DDBJ databases">
        <title>Nuclear Genome Assembly of the Microalgal Biofuel strain Nannochloropsis salina CCMP1776.</title>
        <authorList>
            <person name="Hovde B."/>
        </authorList>
    </citation>
    <scope>NUCLEOTIDE SEQUENCE [LARGE SCALE GENOMIC DNA]</scope>
    <source>
        <strain evidence="1 2">CCMP1776</strain>
    </source>
</reference>